<feature type="non-terminal residue" evidence="1">
    <location>
        <position position="1"/>
    </location>
</feature>
<proteinExistence type="predicted"/>
<protein>
    <submittedName>
        <fullName evidence="1">Uncharacterized protein</fullName>
    </submittedName>
</protein>
<name>X1VQE1_9ZZZZ</name>
<gene>
    <name evidence="1" type="ORF">S12H4_61232</name>
</gene>
<reference evidence="1" key="1">
    <citation type="journal article" date="2014" name="Front. Microbiol.">
        <title>High frequency of phylogenetically diverse reductive dehalogenase-homologous genes in deep subseafloor sedimentary metagenomes.</title>
        <authorList>
            <person name="Kawai M."/>
            <person name="Futagami T."/>
            <person name="Toyoda A."/>
            <person name="Takaki Y."/>
            <person name="Nishi S."/>
            <person name="Hori S."/>
            <person name="Arai W."/>
            <person name="Tsubouchi T."/>
            <person name="Morono Y."/>
            <person name="Uchiyama I."/>
            <person name="Ito T."/>
            <person name="Fujiyama A."/>
            <person name="Inagaki F."/>
            <person name="Takami H."/>
        </authorList>
    </citation>
    <scope>NUCLEOTIDE SEQUENCE</scope>
    <source>
        <strain evidence="1">Expedition CK06-06</strain>
    </source>
</reference>
<dbReference type="AlphaFoldDB" id="X1VQE1"/>
<evidence type="ECO:0000313" key="1">
    <source>
        <dbReference type="EMBL" id="GAJ18936.1"/>
    </source>
</evidence>
<organism evidence="1">
    <name type="scientific">marine sediment metagenome</name>
    <dbReference type="NCBI Taxonomy" id="412755"/>
    <lineage>
        <taxon>unclassified sequences</taxon>
        <taxon>metagenomes</taxon>
        <taxon>ecological metagenomes</taxon>
    </lineage>
</organism>
<comment type="caution">
    <text evidence="1">The sequence shown here is derived from an EMBL/GenBank/DDBJ whole genome shotgun (WGS) entry which is preliminary data.</text>
</comment>
<dbReference type="EMBL" id="BARW01040573">
    <property type="protein sequence ID" value="GAJ18936.1"/>
    <property type="molecule type" value="Genomic_DNA"/>
</dbReference>
<accession>X1VQE1</accession>
<sequence length="62" mass="7078">TPASVRGQFEQPENILGRVQGQAENARATWLSLHDQKDEPQLSQVMMLYPIQGCNRNVRAWL</sequence>